<dbReference type="EMBL" id="LS483452">
    <property type="protein sequence ID" value="SQH78086.1"/>
    <property type="molecule type" value="Genomic_DNA"/>
</dbReference>
<dbReference type="KEGG" id="sbk:SHEWBE_4126"/>
<dbReference type="AlphaFoldDB" id="A0A330M6G0"/>
<keyword evidence="1" id="KW-1133">Transmembrane helix</keyword>
<feature type="transmembrane region" description="Helical" evidence="1">
    <location>
        <begin position="7"/>
        <end position="30"/>
    </location>
</feature>
<dbReference type="Proteomes" id="UP000250123">
    <property type="component" value="Chromosome SHEWBE"/>
</dbReference>
<reference evidence="3" key="1">
    <citation type="submission" date="2018-06" db="EMBL/GenBank/DDBJ databases">
        <authorList>
            <person name="Cea G.-C."/>
            <person name="William W."/>
        </authorList>
    </citation>
    <scope>NUCLEOTIDE SEQUENCE [LARGE SCALE GENOMIC DNA]</scope>
    <source>
        <strain evidence="3">DB21MT-2</strain>
    </source>
</reference>
<keyword evidence="1" id="KW-0812">Transmembrane</keyword>
<evidence type="ECO:0000313" key="2">
    <source>
        <dbReference type="EMBL" id="SQH78086.1"/>
    </source>
</evidence>
<protein>
    <submittedName>
        <fullName evidence="2">Uncharacterized protein</fullName>
    </submittedName>
</protein>
<evidence type="ECO:0000313" key="3">
    <source>
        <dbReference type="Proteomes" id="UP000250123"/>
    </source>
</evidence>
<keyword evidence="1" id="KW-0472">Membrane</keyword>
<sequence>MSLFKNRLAYVVVGVVCVLIICLLVCLLPMRLVFVLDVLFLPILRTG</sequence>
<gene>
    <name evidence="2" type="ORF">SHEWBE_4126</name>
</gene>
<accession>A0A330M6G0</accession>
<name>A0A330M6G0_9GAMM</name>
<proteinExistence type="predicted"/>
<evidence type="ECO:0000256" key="1">
    <source>
        <dbReference type="SAM" id="Phobius"/>
    </source>
</evidence>
<organism evidence="2 3">
    <name type="scientific">Shewanella benthica</name>
    <dbReference type="NCBI Taxonomy" id="43661"/>
    <lineage>
        <taxon>Bacteria</taxon>
        <taxon>Pseudomonadati</taxon>
        <taxon>Pseudomonadota</taxon>
        <taxon>Gammaproteobacteria</taxon>
        <taxon>Alteromonadales</taxon>
        <taxon>Shewanellaceae</taxon>
        <taxon>Shewanella</taxon>
    </lineage>
</organism>